<comment type="subcellular location">
    <subcellularLocation>
        <location evidence="1">Cell membrane</location>
        <topology evidence="1">Multi-pass membrane protein</topology>
    </subcellularLocation>
</comment>
<keyword evidence="5 7" id="KW-1133">Transmembrane helix</keyword>
<evidence type="ECO:0000256" key="5">
    <source>
        <dbReference type="ARBA" id="ARBA00022989"/>
    </source>
</evidence>
<comment type="similarity">
    <text evidence="2">Belongs to the UPF0718 family.</text>
</comment>
<evidence type="ECO:0000256" key="2">
    <source>
        <dbReference type="ARBA" id="ARBA00006386"/>
    </source>
</evidence>
<dbReference type="EMBL" id="JAGGLI010000012">
    <property type="protein sequence ID" value="MBP2027528.1"/>
    <property type="molecule type" value="Genomic_DNA"/>
</dbReference>
<feature type="transmembrane region" description="Helical" evidence="7">
    <location>
        <begin position="51"/>
        <end position="68"/>
    </location>
</feature>
<proteinExistence type="inferred from homology"/>
<keyword evidence="9" id="KW-1185">Reference proteome</keyword>
<accession>A0ABS4KIB9</accession>
<evidence type="ECO:0000256" key="4">
    <source>
        <dbReference type="ARBA" id="ARBA00022692"/>
    </source>
</evidence>
<evidence type="ECO:0000256" key="3">
    <source>
        <dbReference type="ARBA" id="ARBA00022475"/>
    </source>
</evidence>
<organism evidence="8 9">
    <name type="scientific">Acetoanaerobium pronyense</name>
    <dbReference type="NCBI Taxonomy" id="1482736"/>
    <lineage>
        <taxon>Bacteria</taxon>
        <taxon>Bacillati</taxon>
        <taxon>Bacillota</taxon>
        <taxon>Clostridia</taxon>
        <taxon>Peptostreptococcales</taxon>
        <taxon>Filifactoraceae</taxon>
        <taxon>Acetoanaerobium</taxon>
    </lineage>
</organism>
<dbReference type="RefSeq" id="WP_209660589.1">
    <property type="nucleotide sequence ID" value="NZ_JAGGLI010000012.1"/>
</dbReference>
<name>A0ABS4KIB9_9FIRM</name>
<dbReference type="InterPro" id="IPR005524">
    <property type="entry name" value="DUF318"/>
</dbReference>
<gene>
    <name evidence="8" type="ORF">J2Z35_001325</name>
</gene>
<evidence type="ECO:0000313" key="9">
    <source>
        <dbReference type="Proteomes" id="UP001314903"/>
    </source>
</evidence>
<evidence type="ECO:0000256" key="1">
    <source>
        <dbReference type="ARBA" id="ARBA00004651"/>
    </source>
</evidence>
<evidence type="ECO:0000256" key="6">
    <source>
        <dbReference type="ARBA" id="ARBA00023136"/>
    </source>
</evidence>
<reference evidence="8 9" key="1">
    <citation type="submission" date="2021-03" db="EMBL/GenBank/DDBJ databases">
        <title>Genomic Encyclopedia of Type Strains, Phase IV (KMG-IV): sequencing the most valuable type-strain genomes for metagenomic binning, comparative biology and taxonomic classification.</title>
        <authorList>
            <person name="Goeker M."/>
        </authorList>
    </citation>
    <scope>NUCLEOTIDE SEQUENCE [LARGE SCALE GENOMIC DNA]</scope>
    <source>
        <strain evidence="8 9">DSM 27512</strain>
    </source>
</reference>
<feature type="transmembrane region" description="Helical" evidence="7">
    <location>
        <begin position="117"/>
        <end position="139"/>
    </location>
</feature>
<protein>
    <submittedName>
        <fullName evidence="8">Uncharacterized membrane protein YraQ (UPF0718 family)</fullName>
    </submittedName>
</protein>
<feature type="transmembrane region" description="Helical" evidence="7">
    <location>
        <begin position="88"/>
        <end position="111"/>
    </location>
</feature>
<keyword evidence="4 7" id="KW-0812">Transmembrane</keyword>
<feature type="transmembrane region" description="Helical" evidence="7">
    <location>
        <begin position="151"/>
        <end position="169"/>
    </location>
</feature>
<evidence type="ECO:0000313" key="8">
    <source>
        <dbReference type="EMBL" id="MBP2027528.1"/>
    </source>
</evidence>
<keyword evidence="3" id="KW-1003">Cell membrane</keyword>
<feature type="transmembrane region" description="Helical" evidence="7">
    <location>
        <begin position="12"/>
        <end position="31"/>
    </location>
</feature>
<evidence type="ECO:0000256" key="7">
    <source>
        <dbReference type="SAM" id="Phobius"/>
    </source>
</evidence>
<dbReference type="Pfam" id="PF03773">
    <property type="entry name" value="ArsP_1"/>
    <property type="match status" value="1"/>
</dbReference>
<sequence length="185" mass="20416">MNKNIRGSLLQLKRYRLFIGTLIVMGVLFLIKVEIGMKAVDVTLFSFKEMILIIPPVFILLGLLDIWVPKETMVKYLGEDSGLKGKILAIFLGSAAAGPLYGAFPVAGVFMKKGVKFSNIVLFIGAWSTTKIPMVLFEINSLGIRFAMTRLAASMVGIFIIAAIVNTFLNDQDIKAVYKNANDMF</sequence>
<comment type="caution">
    <text evidence="8">The sequence shown here is derived from an EMBL/GenBank/DDBJ whole genome shotgun (WGS) entry which is preliminary data.</text>
</comment>
<keyword evidence="6 7" id="KW-0472">Membrane</keyword>
<dbReference type="Proteomes" id="UP001314903">
    <property type="component" value="Unassembled WGS sequence"/>
</dbReference>